<dbReference type="HOGENOM" id="CLU_1835111_0_0_1"/>
<protein>
    <submittedName>
        <fullName evidence="2">Uncharacterized protein</fullName>
    </submittedName>
</protein>
<accession>M5FPV0</accession>
<dbReference type="RefSeq" id="XP_040625693.1">
    <property type="nucleotide sequence ID" value="XM_040769105.1"/>
</dbReference>
<gene>
    <name evidence="2" type="ORF">DACRYDRAFT_110688</name>
</gene>
<proteinExistence type="predicted"/>
<organism evidence="2 3">
    <name type="scientific">Dacryopinax primogenitus (strain DJM 731)</name>
    <name type="common">Brown rot fungus</name>
    <dbReference type="NCBI Taxonomy" id="1858805"/>
    <lineage>
        <taxon>Eukaryota</taxon>
        <taxon>Fungi</taxon>
        <taxon>Dikarya</taxon>
        <taxon>Basidiomycota</taxon>
        <taxon>Agaricomycotina</taxon>
        <taxon>Dacrymycetes</taxon>
        <taxon>Dacrymycetales</taxon>
        <taxon>Dacrymycetaceae</taxon>
        <taxon>Dacryopinax</taxon>
    </lineage>
</organism>
<feature type="compositionally biased region" description="Low complexity" evidence="1">
    <location>
        <begin position="108"/>
        <end position="119"/>
    </location>
</feature>
<evidence type="ECO:0000313" key="2">
    <source>
        <dbReference type="EMBL" id="EJT98795.1"/>
    </source>
</evidence>
<feature type="region of interest" description="Disordered" evidence="1">
    <location>
        <begin position="96"/>
        <end position="140"/>
    </location>
</feature>
<sequence length="140" mass="15900">MEENPPQHHHDHDTASTFPVLVSRSIYPYQSDPGCSSDTSILAACSEPSANSDFGNKYWDRTLDLPRRGHPILRLFTWEEDVTHAGLSYPSLLRQAPQSPAVREQPIALSQSTASSTSLNDRDIYRDRLMRRSPSHRRKL</sequence>
<evidence type="ECO:0000313" key="3">
    <source>
        <dbReference type="Proteomes" id="UP000030653"/>
    </source>
</evidence>
<name>M5FPV0_DACPD</name>
<dbReference type="EMBL" id="JH795872">
    <property type="protein sequence ID" value="EJT98795.1"/>
    <property type="molecule type" value="Genomic_DNA"/>
</dbReference>
<dbReference type="AlphaFoldDB" id="M5FPV0"/>
<feature type="compositionally biased region" description="Basic and acidic residues" evidence="1">
    <location>
        <begin position="120"/>
        <end position="130"/>
    </location>
</feature>
<keyword evidence="3" id="KW-1185">Reference proteome</keyword>
<dbReference type="Proteomes" id="UP000030653">
    <property type="component" value="Unassembled WGS sequence"/>
</dbReference>
<reference evidence="2 3" key="1">
    <citation type="journal article" date="2012" name="Science">
        <title>The Paleozoic origin of enzymatic lignin decomposition reconstructed from 31 fungal genomes.</title>
        <authorList>
            <person name="Floudas D."/>
            <person name="Binder M."/>
            <person name="Riley R."/>
            <person name="Barry K."/>
            <person name="Blanchette R.A."/>
            <person name="Henrissat B."/>
            <person name="Martinez A.T."/>
            <person name="Otillar R."/>
            <person name="Spatafora J.W."/>
            <person name="Yadav J.S."/>
            <person name="Aerts A."/>
            <person name="Benoit I."/>
            <person name="Boyd A."/>
            <person name="Carlson A."/>
            <person name="Copeland A."/>
            <person name="Coutinho P.M."/>
            <person name="de Vries R.P."/>
            <person name="Ferreira P."/>
            <person name="Findley K."/>
            <person name="Foster B."/>
            <person name="Gaskell J."/>
            <person name="Glotzer D."/>
            <person name="Gorecki P."/>
            <person name="Heitman J."/>
            <person name="Hesse C."/>
            <person name="Hori C."/>
            <person name="Igarashi K."/>
            <person name="Jurgens J.A."/>
            <person name="Kallen N."/>
            <person name="Kersten P."/>
            <person name="Kohler A."/>
            <person name="Kuees U."/>
            <person name="Kumar T.K.A."/>
            <person name="Kuo A."/>
            <person name="LaButti K."/>
            <person name="Larrondo L.F."/>
            <person name="Lindquist E."/>
            <person name="Ling A."/>
            <person name="Lombard V."/>
            <person name="Lucas S."/>
            <person name="Lundell T."/>
            <person name="Martin R."/>
            <person name="McLaughlin D.J."/>
            <person name="Morgenstern I."/>
            <person name="Morin E."/>
            <person name="Murat C."/>
            <person name="Nagy L.G."/>
            <person name="Nolan M."/>
            <person name="Ohm R.A."/>
            <person name="Patyshakuliyeva A."/>
            <person name="Rokas A."/>
            <person name="Ruiz-Duenas F.J."/>
            <person name="Sabat G."/>
            <person name="Salamov A."/>
            <person name="Samejima M."/>
            <person name="Schmutz J."/>
            <person name="Slot J.C."/>
            <person name="St John F."/>
            <person name="Stenlid J."/>
            <person name="Sun H."/>
            <person name="Sun S."/>
            <person name="Syed K."/>
            <person name="Tsang A."/>
            <person name="Wiebenga A."/>
            <person name="Young D."/>
            <person name="Pisabarro A."/>
            <person name="Eastwood D.C."/>
            <person name="Martin F."/>
            <person name="Cullen D."/>
            <person name="Grigoriev I.V."/>
            <person name="Hibbett D.S."/>
        </authorList>
    </citation>
    <scope>NUCLEOTIDE SEQUENCE [LARGE SCALE GENOMIC DNA]</scope>
    <source>
        <strain evidence="2 3">DJM-731 SS1</strain>
    </source>
</reference>
<dbReference type="GeneID" id="63684167"/>
<feature type="compositionally biased region" description="Basic residues" evidence="1">
    <location>
        <begin position="131"/>
        <end position="140"/>
    </location>
</feature>
<evidence type="ECO:0000256" key="1">
    <source>
        <dbReference type="SAM" id="MobiDB-lite"/>
    </source>
</evidence>